<accession>C5LSY0</accession>
<organism evidence="2">
    <name type="scientific">Perkinsus marinus (strain ATCC 50983 / TXsc)</name>
    <dbReference type="NCBI Taxonomy" id="423536"/>
    <lineage>
        <taxon>Eukaryota</taxon>
        <taxon>Sar</taxon>
        <taxon>Alveolata</taxon>
        <taxon>Perkinsozoa</taxon>
        <taxon>Perkinsea</taxon>
        <taxon>Perkinsida</taxon>
        <taxon>Perkinsidae</taxon>
        <taxon>Perkinsus</taxon>
    </lineage>
</organism>
<dbReference type="AlphaFoldDB" id="C5LSY0"/>
<dbReference type="EMBL" id="GG685266">
    <property type="protein sequence ID" value="EER00163.1"/>
    <property type="molecule type" value="Genomic_DNA"/>
</dbReference>
<reference evidence="1 2" key="1">
    <citation type="submission" date="2008-07" db="EMBL/GenBank/DDBJ databases">
        <authorList>
            <person name="El-Sayed N."/>
            <person name="Caler E."/>
            <person name="Inman J."/>
            <person name="Amedeo P."/>
            <person name="Hass B."/>
            <person name="Wortman J."/>
        </authorList>
    </citation>
    <scope>NUCLEOTIDE SEQUENCE [LARGE SCALE GENOMIC DNA]</scope>
    <source>
        <strain evidence="2">ATCC 50983 / TXsc</strain>
    </source>
</reference>
<proteinExistence type="predicted"/>
<evidence type="ECO:0000313" key="1">
    <source>
        <dbReference type="EMBL" id="EER00163.1"/>
    </source>
</evidence>
<protein>
    <submittedName>
        <fullName evidence="1">Uncharacterized protein</fullName>
    </submittedName>
</protein>
<sequence length="72" mass="7752">MSIVLGNKIPGELASYGVTAKGHTADTGRPVAVPLRLGGFEETERMSENGVLELRNEALREKGGIRIKAEPY</sequence>
<evidence type="ECO:0000313" key="2">
    <source>
        <dbReference type="Proteomes" id="UP000007800"/>
    </source>
</evidence>
<dbReference type="GeneID" id="9049862"/>
<dbReference type="Proteomes" id="UP000007800">
    <property type="component" value="Unassembled WGS sequence"/>
</dbReference>
<name>C5LSY0_PERM5</name>
<dbReference type="InParanoid" id="C5LSY0"/>
<gene>
    <name evidence="1" type="ORF">Pmar_PMAR010777</name>
</gene>
<dbReference type="RefSeq" id="XP_002767445.1">
    <property type="nucleotide sequence ID" value="XM_002767399.1"/>
</dbReference>
<keyword evidence="2" id="KW-1185">Reference proteome</keyword>